<feature type="transmembrane region" description="Helical" evidence="8">
    <location>
        <begin position="290"/>
        <end position="308"/>
    </location>
</feature>
<dbReference type="Proteomes" id="UP000604765">
    <property type="component" value="Unassembled WGS sequence"/>
</dbReference>
<evidence type="ECO:0000256" key="2">
    <source>
        <dbReference type="ARBA" id="ARBA00009773"/>
    </source>
</evidence>
<feature type="transmembrane region" description="Helical" evidence="8">
    <location>
        <begin position="12"/>
        <end position="34"/>
    </location>
</feature>
<sequence length="369" mass="40811">MLERLKNSSLMFWSIEILIVVAIIWVCTKISFFFSPIGVFFSTIFMPLLLAGILFYMLNPIVNLITKIKLGKHQISRTWATTLVFLLLIGIIVLVATVFIPKIVDQLVTLANQIPGAVNDGQDLLEKMFKQMNSQTYLKQIDFTQITDKFSKNISGYVNTIFTGLTNGIGGLISAAANAVIIAITVPVVLFYMLKDGYRLAPTLKKFFPEKHREQTMALLYEMSHTISKYISGQMIECLFVGTFTAIGYLIIGTPYALLLGVIAGICNIIPYLGPYIGIAPALVVSYSHAGIWGVIYNIIVVLIVQQIDGNLVYPNVIGKSLEIHPLTIIIILLAAGNIAGLMGMILAIPLYAIVKVIVMHLYNIYQLD</sequence>
<reference evidence="9 10" key="1">
    <citation type="journal article" date="2021" name="Int. J. Syst. Evol. Microbiol.">
        <title>Lentilactobacillus fungorum sp. nov., isolated from spent mushroom substrates.</title>
        <authorList>
            <person name="Tohno M."/>
            <person name="Tanizawa Y."/>
            <person name="Kojima Y."/>
            <person name="Sakamoto M."/>
            <person name="Ohkuma M."/>
            <person name="Kobayashi H."/>
        </authorList>
    </citation>
    <scope>NUCLEOTIDE SEQUENCE [LARGE SCALE GENOMIC DNA]</scope>
    <source>
        <strain evidence="9 10">YK48G</strain>
    </source>
</reference>
<comment type="subcellular location">
    <subcellularLocation>
        <location evidence="1">Cell membrane</location>
        <topology evidence="1">Multi-pass membrane protein</topology>
    </subcellularLocation>
</comment>
<evidence type="ECO:0000256" key="5">
    <source>
        <dbReference type="ARBA" id="ARBA00022692"/>
    </source>
</evidence>
<feature type="transmembrane region" description="Helical" evidence="8">
    <location>
        <begin position="230"/>
        <end position="252"/>
    </location>
</feature>
<dbReference type="PANTHER" id="PTHR21716:SF53">
    <property type="entry name" value="PERMEASE PERM-RELATED"/>
    <property type="match status" value="1"/>
</dbReference>
<keyword evidence="6 8" id="KW-1133">Transmembrane helix</keyword>
<keyword evidence="7 8" id="KW-0472">Membrane</keyword>
<dbReference type="RefSeq" id="WP_373300211.1">
    <property type="nucleotide sequence ID" value="NZ_BNJR01000016.1"/>
</dbReference>
<comment type="similarity">
    <text evidence="2">Belongs to the autoinducer-2 exporter (AI-2E) (TC 2.A.86) family.</text>
</comment>
<feature type="transmembrane region" description="Helical" evidence="8">
    <location>
        <begin position="172"/>
        <end position="194"/>
    </location>
</feature>
<evidence type="ECO:0000313" key="9">
    <source>
        <dbReference type="EMBL" id="GHP14742.1"/>
    </source>
</evidence>
<evidence type="ECO:0000256" key="6">
    <source>
        <dbReference type="ARBA" id="ARBA00022989"/>
    </source>
</evidence>
<dbReference type="Pfam" id="PF01594">
    <property type="entry name" value="AI-2E_transport"/>
    <property type="match status" value="1"/>
</dbReference>
<evidence type="ECO:0000313" key="10">
    <source>
        <dbReference type="Proteomes" id="UP000604765"/>
    </source>
</evidence>
<evidence type="ECO:0000256" key="7">
    <source>
        <dbReference type="ARBA" id="ARBA00023136"/>
    </source>
</evidence>
<feature type="transmembrane region" description="Helical" evidence="8">
    <location>
        <begin position="40"/>
        <end position="58"/>
    </location>
</feature>
<dbReference type="EMBL" id="BNJR01000016">
    <property type="protein sequence ID" value="GHP14742.1"/>
    <property type="molecule type" value="Genomic_DNA"/>
</dbReference>
<name>A0ABQ3W2N8_9LACO</name>
<dbReference type="InterPro" id="IPR002549">
    <property type="entry name" value="AI-2E-like"/>
</dbReference>
<feature type="transmembrane region" description="Helical" evidence="8">
    <location>
        <begin position="258"/>
        <end position="278"/>
    </location>
</feature>
<keyword evidence="4" id="KW-1003">Cell membrane</keyword>
<keyword evidence="5 8" id="KW-0812">Transmembrane</keyword>
<keyword evidence="3" id="KW-0813">Transport</keyword>
<evidence type="ECO:0000256" key="1">
    <source>
        <dbReference type="ARBA" id="ARBA00004651"/>
    </source>
</evidence>
<keyword evidence="10" id="KW-1185">Reference proteome</keyword>
<gene>
    <name evidence="9" type="ORF">YK48G_21670</name>
</gene>
<dbReference type="PANTHER" id="PTHR21716">
    <property type="entry name" value="TRANSMEMBRANE PROTEIN"/>
    <property type="match status" value="1"/>
</dbReference>
<evidence type="ECO:0000256" key="8">
    <source>
        <dbReference type="SAM" id="Phobius"/>
    </source>
</evidence>
<feature type="transmembrane region" description="Helical" evidence="8">
    <location>
        <begin position="79"/>
        <end position="100"/>
    </location>
</feature>
<organism evidence="9 10">
    <name type="scientific">Lentilactobacillus fungorum</name>
    <dbReference type="NCBI Taxonomy" id="2201250"/>
    <lineage>
        <taxon>Bacteria</taxon>
        <taxon>Bacillati</taxon>
        <taxon>Bacillota</taxon>
        <taxon>Bacilli</taxon>
        <taxon>Lactobacillales</taxon>
        <taxon>Lactobacillaceae</taxon>
        <taxon>Lentilactobacillus</taxon>
    </lineage>
</organism>
<accession>A0ABQ3W2N8</accession>
<feature type="transmembrane region" description="Helical" evidence="8">
    <location>
        <begin position="328"/>
        <end position="355"/>
    </location>
</feature>
<evidence type="ECO:0000256" key="4">
    <source>
        <dbReference type="ARBA" id="ARBA00022475"/>
    </source>
</evidence>
<proteinExistence type="inferred from homology"/>
<evidence type="ECO:0000256" key="3">
    <source>
        <dbReference type="ARBA" id="ARBA00022448"/>
    </source>
</evidence>
<protein>
    <submittedName>
        <fullName evidence="9">AI-2E family transporter</fullName>
    </submittedName>
</protein>
<comment type="caution">
    <text evidence="9">The sequence shown here is derived from an EMBL/GenBank/DDBJ whole genome shotgun (WGS) entry which is preliminary data.</text>
</comment>